<dbReference type="Proteomes" id="UP000192223">
    <property type="component" value="Unplaced"/>
</dbReference>
<proteinExistence type="predicted"/>
<dbReference type="PANTHER" id="PTHR15286:SF6">
    <property type="entry name" value="GH01133P"/>
    <property type="match status" value="1"/>
</dbReference>
<keyword evidence="3" id="KW-1185">Reference proteome</keyword>
<organism evidence="3 4">
    <name type="scientific">Agrilus planipennis</name>
    <name type="common">Emerald ash borer</name>
    <name type="synonym">Agrilus marcopoli</name>
    <dbReference type="NCBI Taxonomy" id="224129"/>
    <lineage>
        <taxon>Eukaryota</taxon>
        <taxon>Metazoa</taxon>
        <taxon>Ecdysozoa</taxon>
        <taxon>Arthropoda</taxon>
        <taxon>Hexapoda</taxon>
        <taxon>Insecta</taxon>
        <taxon>Pterygota</taxon>
        <taxon>Neoptera</taxon>
        <taxon>Endopterygota</taxon>
        <taxon>Coleoptera</taxon>
        <taxon>Polyphaga</taxon>
        <taxon>Elateriformia</taxon>
        <taxon>Buprestoidea</taxon>
        <taxon>Buprestidae</taxon>
        <taxon>Agrilinae</taxon>
        <taxon>Agrilus</taxon>
    </lineage>
</organism>
<dbReference type="Pfam" id="PF21712">
    <property type="entry name" value="RASSF8-10_RA"/>
    <property type="match status" value="1"/>
</dbReference>
<dbReference type="PROSITE" id="PS50200">
    <property type="entry name" value="RA"/>
    <property type="match status" value="1"/>
</dbReference>
<evidence type="ECO:0000313" key="3">
    <source>
        <dbReference type="Proteomes" id="UP000192223"/>
    </source>
</evidence>
<dbReference type="GO" id="GO:0007165">
    <property type="term" value="P:signal transduction"/>
    <property type="evidence" value="ECO:0007669"/>
    <property type="project" value="InterPro"/>
</dbReference>
<feature type="coiled-coil region" evidence="1">
    <location>
        <begin position="224"/>
        <end position="258"/>
    </location>
</feature>
<dbReference type="STRING" id="224129.A0A1W4WUB4"/>
<dbReference type="CTD" id="11228"/>
<evidence type="ECO:0000313" key="4">
    <source>
        <dbReference type="RefSeq" id="XP_018327469.1"/>
    </source>
</evidence>
<dbReference type="Gene3D" id="3.10.20.90">
    <property type="entry name" value="Phosphatidylinositol 3-kinase Catalytic Subunit, Chain A, domain 1"/>
    <property type="match status" value="1"/>
</dbReference>
<dbReference type="AlphaFoldDB" id="A0A1W4WUB4"/>
<keyword evidence="1" id="KW-0175">Coiled coil</keyword>
<accession>A0A1W4WUB4</accession>
<name>A0A1W4WUB4_AGRPL</name>
<reference evidence="4" key="1">
    <citation type="submission" date="2025-08" db="UniProtKB">
        <authorList>
            <consortium name="RefSeq"/>
        </authorList>
    </citation>
    <scope>IDENTIFICATION</scope>
    <source>
        <tissue evidence="4">Entire body</tissue>
    </source>
</reference>
<dbReference type="InterPro" id="IPR048945">
    <property type="entry name" value="RASSF8/10_RA"/>
</dbReference>
<dbReference type="FunCoup" id="A0A1W4WUB4">
    <property type="interactions" value="102"/>
</dbReference>
<dbReference type="InterPro" id="IPR033593">
    <property type="entry name" value="N-RASSF"/>
</dbReference>
<evidence type="ECO:0000259" key="2">
    <source>
        <dbReference type="PROSITE" id="PS50200"/>
    </source>
</evidence>
<dbReference type="SMART" id="SM00314">
    <property type="entry name" value="RA"/>
    <property type="match status" value="1"/>
</dbReference>
<sequence length="475" mass="54936">MELKVWVDGIQRIVCGVTETTTCQNVVYALAHATGKSGRFTLIERWRNNERQLSPHDTPLQVLLKWGEYSNDVQFILHKIETMEKYVTANSPKLAFQLDQYSISTPNTTPEPFVLLNNSGNCFNQKVCFSQEVSMRQSHRFSPTKGKSTDNEITNLPKSKVVLLSSGPPPYRDPPPPNLSACNDIKKYIPQDYNKTQENVNVNSHKLNVKRKLNNTSSSTNVHYKELISLVNNQKEKLASQQNDLEKYNAEILYWENEGREKETQLERLSQEISSMMSITKINSVQIQALYYIEEESEIVKQQAKTLSSEITLLRSKLANCETELLQRKNKIRLVMEELQSEQKLQSRKSENRQQLEKNLLLEIEKLQKDMEQTKYSTEEYHMTAEALKNQENNNKRFKVAALETIIIERKRQLERLVQEMKEENLRSLSIAPSEEVKYLFEGPNRTGSTRKMIGSPRQLENAVPTNKNPHGVWV</sequence>
<dbReference type="GeneID" id="108738514"/>
<dbReference type="InterPro" id="IPR000159">
    <property type="entry name" value="RA_dom"/>
</dbReference>
<dbReference type="OrthoDB" id="10051571at2759"/>
<dbReference type="PANTHER" id="PTHR15286">
    <property type="entry name" value="RAS-ASSOCIATING DOMAIN CONTAINING PROTEIN"/>
    <property type="match status" value="1"/>
</dbReference>
<feature type="coiled-coil region" evidence="1">
    <location>
        <begin position="400"/>
        <end position="427"/>
    </location>
</feature>
<feature type="domain" description="Ras-associating" evidence="2">
    <location>
        <begin position="1"/>
        <end position="82"/>
    </location>
</feature>
<feature type="coiled-coil region" evidence="1">
    <location>
        <begin position="304"/>
        <end position="359"/>
    </location>
</feature>
<dbReference type="SUPFAM" id="SSF54236">
    <property type="entry name" value="Ubiquitin-like"/>
    <property type="match status" value="1"/>
</dbReference>
<dbReference type="KEGG" id="apln:108738514"/>
<protein>
    <submittedName>
        <fullName evidence="4">Ras association domain-containing protein 8 isoform X1</fullName>
    </submittedName>
</protein>
<dbReference type="RefSeq" id="XP_018327469.1">
    <property type="nucleotide sequence ID" value="XM_018471967.1"/>
</dbReference>
<gene>
    <name evidence="4" type="primary">LOC108738514</name>
</gene>
<evidence type="ECO:0000256" key="1">
    <source>
        <dbReference type="SAM" id="Coils"/>
    </source>
</evidence>
<dbReference type="InterPro" id="IPR029071">
    <property type="entry name" value="Ubiquitin-like_domsf"/>
</dbReference>
<dbReference type="InParanoid" id="A0A1W4WUB4"/>